<dbReference type="AlphaFoldDB" id="A0A7N0TYA4"/>
<reference evidence="2" key="1">
    <citation type="submission" date="2021-01" db="UniProtKB">
        <authorList>
            <consortium name="EnsemblPlants"/>
        </authorList>
    </citation>
    <scope>IDENTIFICATION</scope>
</reference>
<proteinExistence type="predicted"/>
<evidence type="ECO:0000256" key="1">
    <source>
        <dbReference type="SAM" id="MobiDB-lite"/>
    </source>
</evidence>
<feature type="compositionally biased region" description="Basic residues" evidence="1">
    <location>
        <begin position="323"/>
        <end position="335"/>
    </location>
</feature>
<dbReference type="Gramene" id="Kaladp0048s0432.1.v1.1">
    <property type="protein sequence ID" value="Kaladp0048s0432.1.v1.1"/>
    <property type="gene ID" value="Kaladp0048s0432.v1.1"/>
</dbReference>
<sequence length="373" mass="38642">MAPASGASPRSPEVPPALALLSATETLPPRTEVTIARASADSPVVVTADPLPQAQADCPVPAADSVLPPCSPVEPTPPAATVVPPTRAPSDTPAMPAPAVLPAELSPADTAAASLERVQAARPVQHPSPVLPALLPADPLLLWVEPLPGPLCRLALELPWPPASLKALSLKSSASHLCRATLSSTFPSASRLPEMESGSRSPGHASRPSQDRSRCPRPTSGAPGRTPVADHADAEDPGGNPFEILAGSPEDLEDLMAETAPVSSNSKAPRPSPSKGPSHSKSPPPSKGPSPTKGMTAEDPPPELGHACAITSAPDDWTTINKVKPKSAKKKKIIKAHGLASSREQRSLWQGPRPLPLPQRQTPQQTFCSCPNW</sequence>
<dbReference type="EnsemblPlants" id="Kaladp0048s0432.1.v1.1">
    <property type="protein sequence ID" value="Kaladp0048s0432.1.v1.1"/>
    <property type="gene ID" value="Kaladp0048s0432.v1.1"/>
</dbReference>
<evidence type="ECO:0000313" key="3">
    <source>
        <dbReference type="Proteomes" id="UP000594263"/>
    </source>
</evidence>
<feature type="region of interest" description="Disordered" evidence="1">
    <location>
        <begin position="188"/>
        <end position="246"/>
    </location>
</feature>
<feature type="region of interest" description="Disordered" evidence="1">
    <location>
        <begin position="260"/>
        <end position="373"/>
    </location>
</feature>
<dbReference type="OMA" id="GHACAIT"/>
<accession>A0A7N0TYA4</accession>
<protein>
    <submittedName>
        <fullName evidence="2">Uncharacterized protein</fullName>
    </submittedName>
</protein>
<dbReference type="Proteomes" id="UP000594263">
    <property type="component" value="Unplaced"/>
</dbReference>
<organism evidence="2 3">
    <name type="scientific">Kalanchoe fedtschenkoi</name>
    <name type="common">Lavender scallops</name>
    <name type="synonym">South American air plant</name>
    <dbReference type="NCBI Taxonomy" id="63787"/>
    <lineage>
        <taxon>Eukaryota</taxon>
        <taxon>Viridiplantae</taxon>
        <taxon>Streptophyta</taxon>
        <taxon>Embryophyta</taxon>
        <taxon>Tracheophyta</taxon>
        <taxon>Spermatophyta</taxon>
        <taxon>Magnoliopsida</taxon>
        <taxon>eudicotyledons</taxon>
        <taxon>Gunneridae</taxon>
        <taxon>Pentapetalae</taxon>
        <taxon>Saxifragales</taxon>
        <taxon>Crassulaceae</taxon>
        <taxon>Kalanchoe</taxon>
    </lineage>
</organism>
<evidence type="ECO:0000313" key="2">
    <source>
        <dbReference type="EnsemblPlants" id="Kaladp0048s0432.1.v1.1"/>
    </source>
</evidence>
<keyword evidence="3" id="KW-1185">Reference proteome</keyword>
<name>A0A7N0TYA4_KALFE</name>